<evidence type="ECO:0000313" key="1">
    <source>
        <dbReference type="EMBL" id="CAG6618936.1"/>
    </source>
</evidence>
<proteinExistence type="predicted"/>
<dbReference type="EMBL" id="HBUF01044538">
    <property type="protein sequence ID" value="CAG6618936.1"/>
    <property type="molecule type" value="Transcribed_RNA"/>
</dbReference>
<reference evidence="1" key="1">
    <citation type="submission" date="2021-05" db="EMBL/GenBank/DDBJ databases">
        <authorList>
            <person name="Alioto T."/>
            <person name="Alioto T."/>
            <person name="Gomez Garrido J."/>
        </authorList>
    </citation>
    <scope>NUCLEOTIDE SEQUENCE</scope>
</reference>
<organism evidence="1">
    <name type="scientific">Cacopsylla melanoneura</name>
    <dbReference type="NCBI Taxonomy" id="428564"/>
    <lineage>
        <taxon>Eukaryota</taxon>
        <taxon>Metazoa</taxon>
        <taxon>Ecdysozoa</taxon>
        <taxon>Arthropoda</taxon>
        <taxon>Hexapoda</taxon>
        <taxon>Insecta</taxon>
        <taxon>Pterygota</taxon>
        <taxon>Neoptera</taxon>
        <taxon>Paraneoptera</taxon>
        <taxon>Hemiptera</taxon>
        <taxon>Sternorrhyncha</taxon>
        <taxon>Psylloidea</taxon>
        <taxon>Psyllidae</taxon>
        <taxon>Psyllinae</taxon>
        <taxon>Cacopsylla</taxon>
    </lineage>
</organism>
<sequence>MCFPPLCVPLQNNKYASSRSLDRRYNGGPNHYPAGVNHYAHHNGRSSSSTMHRNYSAASRQDECILQAPYAPPPYLNHNGYSDLQMTHRPLQRPVVNPPYYQDYAAVIKFHDVGKEIDV</sequence>
<protein>
    <submittedName>
        <fullName evidence="1">Uncharacterized protein</fullName>
    </submittedName>
</protein>
<accession>A0A8D8PYL9</accession>
<dbReference type="AlphaFoldDB" id="A0A8D8PYL9"/>
<name>A0A8D8PYL9_9HEMI</name>